<keyword evidence="1" id="KW-0472">Membrane</keyword>
<accession>A0A9D1T0N8</accession>
<feature type="transmembrane region" description="Helical" evidence="1">
    <location>
        <begin position="116"/>
        <end position="136"/>
    </location>
</feature>
<reference evidence="2" key="1">
    <citation type="submission" date="2020-10" db="EMBL/GenBank/DDBJ databases">
        <authorList>
            <person name="Gilroy R."/>
        </authorList>
    </citation>
    <scope>NUCLEOTIDE SEQUENCE</scope>
    <source>
        <strain evidence="2">4920</strain>
    </source>
</reference>
<comment type="caution">
    <text evidence="2">The sequence shown here is derived from an EMBL/GenBank/DDBJ whole genome shotgun (WGS) entry which is preliminary data.</text>
</comment>
<dbReference type="Proteomes" id="UP000886743">
    <property type="component" value="Unassembled WGS sequence"/>
</dbReference>
<organism evidence="2 3">
    <name type="scientific">Candidatus Aphodoplasma excrementigallinarum</name>
    <dbReference type="NCBI Taxonomy" id="2840673"/>
    <lineage>
        <taxon>Bacteria</taxon>
        <taxon>Bacillati</taxon>
        <taxon>Bacillota</taxon>
        <taxon>Clostridia</taxon>
        <taxon>Eubacteriales</taxon>
        <taxon>Candidatus Aphodoplasma</taxon>
    </lineage>
</organism>
<evidence type="ECO:0000313" key="3">
    <source>
        <dbReference type="Proteomes" id="UP000886743"/>
    </source>
</evidence>
<reference evidence="2" key="2">
    <citation type="journal article" date="2021" name="PeerJ">
        <title>Extensive microbial diversity within the chicken gut microbiome revealed by metagenomics and culture.</title>
        <authorList>
            <person name="Gilroy R."/>
            <person name="Ravi A."/>
            <person name="Getino M."/>
            <person name="Pursley I."/>
            <person name="Horton D.L."/>
            <person name="Alikhan N.F."/>
            <person name="Baker D."/>
            <person name="Gharbi K."/>
            <person name="Hall N."/>
            <person name="Watson M."/>
            <person name="Adriaenssens E.M."/>
            <person name="Foster-Nyarko E."/>
            <person name="Jarju S."/>
            <person name="Secka A."/>
            <person name="Antonio M."/>
            <person name="Oren A."/>
            <person name="Chaudhuri R.R."/>
            <person name="La Ragione R."/>
            <person name="Hildebrand F."/>
            <person name="Pallen M.J."/>
        </authorList>
    </citation>
    <scope>NUCLEOTIDE SEQUENCE</scope>
    <source>
        <strain evidence="2">4920</strain>
    </source>
</reference>
<keyword evidence="1" id="KW-0812">Transmembrane</keyword>
<evidence type="ECO:0000313" key="2">
    <source>
        <dbReference type="EMBL" id="HIV03252.1"/>
    </source>
</evidence>
<feature type="transmembrane region" description="Helical" evidence="1">
    <location>
        <begin position="92"/>
        <end position="110"/>
    </location>
</feature>
<evidence type="ECO:0008006" key="4">
    <source>
        <dbReference type="Google" id="ProtNLM"/>
    </source>
</evidence>
<evidence type="ECO:0000256" key="1">
    <source>
        <dbReference type="SAM" id="Phobius"/>
    </source>
</evidence>
<protein>
    <recommendedName>
        <fullName evidence="4">DUF2178 domain-containing protein</fullName>
    </recommendedName>
</protein>
<dbReference type="AlphaFoldDB" id="A0A9D1T0N8"/>
<dbReference type="EMBL" id="DVOF01000198">
    <property type="protein sequence ID" value="HIV03252.1"/>
    <property type="molecule type" value="Genomic_DNA"/>
</dbReference>
<feature type="transmembrane region" description="Helical" evidence="1">
    <location>
        <begin position="7"/>
        <end position="24"/>
    </location>
</feature>
<sequence>MKKKVGIAIKVVLGLLLLGGGILLLKMLPDEAGMRVLPYVCIGVGCGLFGHGVGDWASRMAVRSHPDVERQIEIEQKDERNVAIERRAKAKAFDIMVFVFGALELAFALMEVDLAAVLLLVFAYLFVIGCGVYYRIKFDKEM</sequence>
<keyword evidence="1" id="KW-1133">Transmembrane helix</keyword>
<feature type="transmembrane region" description="Helical" evidence="1">
    <location>
        <begin position="36"/>
        <end position="54"/>
    </location>
</feature>
<name>A0A9D1T0N8_9FIRM</name>
<proteinExistence type="predicted"/>
<gene>
    <name evidence="2" type="ORF">IAC74_06720</name>
</gene>